<dbReference type="Proteomes" id="UP000801492">
    <property type="component" value="Unassembled WGS sequence"/>
</dbReference>
<name>A0A8K0CBN3_IGNLU</name>
<evidence type="ECO:0000313" key="1">
    <source>
        <dbReference type="EMBL" id="KAF2881302.1"/>
    </source>
</evidence>
<accession>A0A8K0CBN3</accession>
<comment type="caution">
    <text evidence="1">The sequence shown here is derived from an EMBL/GenBank/DDBJ whole genome shotgun (WGS) entry which is preliminary data.</text>
</comment>
<dbReference type="OrthoDB" id="8027319at2759"/>
<reference evidence="1" key="1">
    <citation type="submission" date="2019-08" db="EMBL/GenBank/DDBJ databases">
        <title>The genome of the North American firefly Photinus pyralis.</title>
        <authorList>
            <consortium name="Photinus pyralis genome working group"/>
            <person name="Fallon T.R."/>
            <person name="Sander Lower S.E."/>
            <person name="Weng J.-K."/>
        </authorList>
    </citation>
    <scope>NUCLEOTIDE SEQUENCE</scope>
    <source>
        <strain evidence="1">TRF0915ILg1</strain>
        <tissue evidence="1">Whole body</tissue>
    </source>
</reference>
<gene>
    <name evidence="1" type="ORF">ILUMI_24871</name>
</gene>
<dbReference type="EMBL" id="VTPC01090784">
    <property type="protein sequence ID" value="KAF2881302.1"/>
    <property type="molecule type" value="Genomic_DNA"/>
</dbReference>
<keyword evidence="2" id="KW-1185">Reference proteome</keyword>
<evidence type="ECO:0000313" key="2">
    <source>
        <dbReference type="Proteomes" id="UP000801492"/>
    </source>
</evidence>
<sequence>MANPASVSASAISLPKTGNFSKCGSRFSGNYGLQRMFANFRCKRVEGVTNASRWPDSNANAFGKKLPPHRIFRNLFAREQRDDEPTDVFVSTARALLPQLPETPVLDETHKLNMIHGLLSFRIPELKTIRVFLKERRREEGTNQVTL</sequence>
<proteinExistence type="predicted"/>
<organism evidence="1 2">
    <name type="scientific">Ignelater luminosus</name>
    <name type="common">Cucubano</name>
    <name type="synonym">Pyrophorus luminosus</name>
    <dbReference type="NCBI Taxonomy" id="2038154"/>
    <lineage>
        <taxon>Eukaryota</taxon>
        <taxon>Metazoa</taxon>
        <taxon>Ecdysozoa</taxon>
        <taxon>Arthropoda</taxon>
        <taxon>Hexapoda</taxon>
        <taxon>Insecta</taxon>
        <taxon>Pterygota</taxon>
        <taxon>Neoptera</taxon>
        <taxon>Endopterygota</taxon>
        <taxon>Coleoptera</taxon>
        <taxon>Polyphaga</taxon>
        <taxon>Elateriformia</taxon>
        <taxon>Elateroidea</taxon>
        <taxon>Elateridae</taxon>
        <taxon>Agrypninae</taxon>
        <taxon>Pyrophorini</taxon>
        <taxon>Ignelater</taxon>
    </lineage>
</organism>
<protein>
    <submittedName>
        <fullName evidence="1">Uncharacterized protein</fullName>
    </submittedName>
</protein>
<dbReference type="AlphaFoldDB" id="A0A8K0CBN3"/>